<evidence type="ECO:0000256" key="11">
    <source>
        <dbReference type="ARBA" id="ARBA00049253"/>
    </source>
</evidence>
<evidence type="ECO:0000256" key="7">
    <source>
        <dbReference type="ARBA" id="ARBA00023014"/>
    </source>
</evidence>
<keyword evidence="8 15" id="KW-0456">Lyase</keyword>
<comment type="catalytic activity">
    <reaction evidence="11">
        <text>(2R,3R)-tartrate = oxaloacetate + H2O</text>
        <dbReference type="Rhea" id="RHEA:15413"/>
        <dbReference type="ChEBI" id="CHEBI:15377"/>
        <dbReference type="ChEBI" id="CHEBI:16452"/>
        <dbReference type="ChEBI" id="CHEBI:30924"/>
        <dbReference type="EC" id="4.2.1.32"/>
    </reaction>
</comment>
<reference evidence="13" key="2">
    <citation type="journal article" date="2020" name="mSystems">
        <title>Genome- and Community-Level Interaction Insights into Carbon Utilization and Element Cycling Functions of Hydrothermarchaeota in Hydrothermal Sediment.</title>
        <authorList>
            <person name="Zhou Z."/>
            <person name="Liu Y."/>
            <person name="Xu W."/>
            <person name="Pan J."/>
            <person name="Luo Z.H."/>
            <person name="Li M."/>
        </authorList>
    </citation>
    <scope>NUCLEOTIDE SEQUENCE [LARGE SCALE GENOMIC DNA]</scope>
    <source>
        <strain evidence="13">SpSt-1261</strain>
    </source>
</reference>
<dbReference type="PANTHER" id="PTHR30389">
    <property type="entry name" value="FUMARATE HYDRATASE-RELATED"/>
    <property type="match status" value="1"/>
</dbReference>
<proteinExistence type="inferred from homology"/>
<dbReference type="NCBIfam" id="TIGR00722">
    <property type="entry name" value="ttdA_fumA_fumB"/>
    <property type="match status" value="1"/>
</dbReference>
<dbReference type="GO" id="GO:0051539">
    <property type="term" value="F:4 iron, 4 sulfur cluster binding"/>
    <property type="evidence" value="ECO:0007669"/>
    <property type="project" value="UniProtKB-KW"/>
</dbReference>
<dbReference type="Proteomes" id="UP000652307">
    <property type="component" value="Unassembled WGS sequence"/>
</dbReference>
<dbReference type="Pfam" id="PF05681">
    <property type="entry name" value="Fumerase"/>
    <property type="match status" value="1"/>
</dbReference>
<dbReference type="Proteomes" id="UP000237153">
    <property type="component" value="Unassembled WGS sequence"/>
</dbReference>
<dbReference type="InterPro" id="IPR051208">
    <property type="entry name" value="Class-I_Fumarase/Tartrate_DH"/>
</dbReference>
<evidence type="ECO:0000256" key="1">
    <source>
        <dbReference type="ARBA" id="ARBA00001915"/>
    </source>
</evidence>
<dbReference type="RefSeq" id="WP_193803587.1">
    <property type="nucleotide sequence ID" value="NZ_DSFH01000046.1"/>
</dbReference>
<evidence type="ECO:0000256" key="3">
    <source>
        <dbReference type="ARBA" id="ARBA00011209"/>
    </source>
</evidence>
<keyword evidence="4" id="KW-0004">4Fe-4S</keyword>
<comment type="subunit">
    <text evidence="3">Tetramer of two alpha and two beta subunits.</text>
</comment>
<dbReference type="EMBL" id="JADEZV010000002">
    <property type="protein sequence ID" value="MBE9391145.1"/>
    <property type="molecule type" value="Genomic_DNA"/>
</dbReference>
<name>A0A2J6N3F8_9CREN</name>
<comment type="cofactor">
    <cofactor evidence="1">
        <name>iron-sulfur cluster</name>
        <dbReference type="ChEBI" id="CHEBI:30408"/>
    </cofactor>
</comment>
<organism evidence="15 16">
    <name type="scientific">Fervidicoccus fontis</name>
    <dbReference type="NCBI Taxonomy" id="683846"/>
    <lineage>
        <taxon>Archaea</taxon>
        <taxon>Thermoproteota</taxon>
        <taxon>Thermoprotei</taxon>
        <taxon>Fervidicoccales</taxon>
        <taxon>Fervidicoccaceae</taxon>
        <taxon>Fervidicoccus</taxon>
    </lineage>
</organism>
<evidence type="ECO:0000256" key="9">
    <source>
        <dbReference type="ARBA" id="ARBA00039027"/>
    </source>
</evidence>
<dbReference type="PANTHER" id="PTHR30389:SF19">
    <property type="entry name" value="L(+)-TARTRATE DEHYDRATASE SUBUNIT ALPHA"/>
    <property type="match status" value="1"/>
</dbReference>
<evidence type="ECO:0000256" key="8">
    <source>
        <dbReference type="ARBA" id="ARBA00023239"/>
    </source>
</evidence>
<dbReference type="EC" id="4.2.1.32" evidence="9"/>
<comment type="caution">
    <text evidence="15">The sequence shown here is derived from an EMBL/GenBank/DDBJ whole genome shotgun (WGS) entry which is preliminary data.</text>
</comment>
<protein>
    <recommendedName>
        <fullName evidence="10">L(+)-tartrate dehydratase subunit alpha</fullName>
        <ecNumber evidence="9">4.2.1.32</ecNumber>
    </recommendedName>
</protein>
<keyword evidence="7" id="KW-0411">Iron-sulfur</keyword>
<reference evidence="15 16" key="1">
    <citation type="submission" date="2018-01" db="EMBL/GenBank/DDBJ databases">
        <title>Metagenomic assembled genomes from two thermal pools in the Uzon Caldera, Kamchatka, Russia.</title>
        <authorList>
            <person name="Wilkins L."/>
            <person name="Ettinger C."/>
        </authorList>
    </citation>
    <scope>NUCLEOTIDE SEQUENCE [LARGE SCALE GENOMIC DNA]</scope>
    <source>
        <strain evidence="15">ZAV-06</strain>
    </source>
</reference>
<evidence type="ECO:0000256" key="6">
    <source>
        <dbReference type="ARBA" id="ARBA00023004"/>
    </source>
</evidence>
<dbReference type="EMBL" id="PNIM01000007">
    <property type="protein sequence ID" value="PMB75753.1"/>
    <property type="molecule type" value="Genomic_DNA"/>
</dbReference>
<dbReference type="GO" id="GO:0008730">
    <property type="term" value="F:L(+)-tartrate dehydratase activity"/>
    <property type="evidence" value="ECO:0007669"/>
    <property type="project" value="UniProtKB-EC"/>
</dbReference>
<accession>A0A2J6N3F8</accession>
<evidence type="ECO:0000256" key="4">
    <source>
        <dbReference type="ARBA" id="ARBA00022485"/>
    </source>
</evidence>
<evidence type="ECO:0000259" key="12">
    <source>
        <dbReference type="Pfam" id="PF05681"/>
    </source>
</evidence>
<keyword evidence="6" id="KW-0408">Iron</keyword>
<dbReference type="AlphaFoldDB" id="A0A2J6N3F8"/>
<gene>
    <name evidence="15" type="ORF">C0188_02060</name>
    <name evidence="13" type="ORF">ENO39_03255</name>
    <name evidence="14" type="ORF">IOK49_03505</name>
</gene>
<evidence type="ECO:0000256" key="10">
    <source>
        <dbReference type="ARBA" id="ARBA00040103"/>
    </source>
</evidence>
<evidence type="ECO:0000256" key="2">
    <source>
        <dbReference type="ARBA" id="ARBA00008876"/>
    </source>
</evidence>
<dbReference type="InterPro" id="IPR004646">
    <property type="entry name" value="Fe-S_hydro-lyase_TtdA-typ_cat"/>
</dbReference>
<comment type="similarity">
    <text evidence="2">Belongs to the class-I fumarase family.</text>
</comment>
<dbReference type="EMBL" id="DSFH01000046">
    <property type="protein sequence ID" value="HEW64055.1"/>
    <property type="molecule type" value="Genomic_DNA"/>
</dbReference>
<evidence type="ECO:0000313" key="16">
    <source>
        <dbReference type="Proteomes" id="UP000237153"/>
    </source>
</evidence>
<dbReference type="GO" id="GO:0046872">
    <property type="term" value="F:metal ion binding"/>
    <property type="evidence" value="ECO:0007669"/>
    <property type="project" value="UniProtKB-KW"/>
</dbReference>
<feature type="domain" description="Fe-S hydro-lyase tartrate dehydratase alpha-type catalytic" evidence="12">
    <location>
        <begin position="16"/>
        <end position="281"/>
    </location>
</feature>
<evidence type="ECO:0000313" key="15">
    <source>
        <dbReference type="EMBL" id="PMB75753.1"/>
    </source>
</evidence>
<evidence type="ECO:0000313" key="14">
    <source>
        <dbReference type="EMBL" id="MBE9391145.1"/>
    </source>
</evidence>
<dbReference type="Proteomes" id="UP000886076">
    <property type="component" value="Unassembled WGS sequence"/>
</dbReference>
<keyword evidence="5" id="KW-0479">Metal-binding</keyword>
<sequence length="302" mass="33014">MELNESFNKLVKILSGFINVVAIKLPDDVNEKLNELIEKEQSDVGKLVYEAVKKNLSLALERKAPLCQDTGVLEFFVKFGENFPYKSMLLKAIREGTVISTKNGFLRPNVVDPSTEKNSGDNTGPKIPWIEIEIEENSDYADVQLYLAGGGASRPGSARTLDPAEGWSGIAKYVIDVVSSYGPPACPPLMVVGVGIGATSEIAAMLSKKALLRKMGERNIDPKIAKFEEFLEEELNNLGFGPQGLGGKTSIGEVHVEYAGRHPATLAVGVSTSCWALRKGWIRIMPDLSYEIYSHRGVKIEL</sequence>
<reference evidence="14" key="3">
    <citation type="submission" date="2020-10" db="EMBL/GenBank/DDBJ databases">
        <title>Fervidococcus fontis strain 3639Fd - the first crenarchaeon capable of growth on lipids.</title>
        <authorList>
            <person name="Kochetkova T.V."/>
            <person name="Elcheninov A.G."/>
            <person name="Toschakov S.V."/>
            <person name="Kublanov I.V."/>
        </authorList>
    </citation>
    <scope>NUCLEOTIDE SEQUENCE</scope>
    <source>
        <strain evidence="14">3639Fd</strain>
    </source>
</reference>
<evidence type="ECO:0000256" key="5">
    <source>
        <dbReference type="ARBA" id="ARBA00022723"/>
    </source>
</evidence>
<evidence type="ECO:0000313" key="13">
    <source>
        <dbReference type="EMBL" id="HEW64055.1"/>
    </source>
</evidence>